<dbReference type="EMBL" id="FOSL01000002">
    <property type="protein sequence ID" value="SFK08039.1"/>
    <property type="molecule type" value="Genomic_DNA"/>
</dbReference>
<reference evidence="1 2" key="1">
    <citation type="submission" date="2016-10" db="EMBL/GenBank/DDBJ databases">
        <authorList>
            <person name="Varghese N."/>
            <person name="Submissions S."/>
        </authorList>
    </citation>
    <scope>NUCLEOTIDE SEQUENCE [LARGE SCALE GENOMIC DNA]</scope>
    <source>
        <strain evidence="1 2">DSM 21822</strain>
    </source>
</reference>
<dbReference type="SUPFAM" id="SSF75169">
    <property type="entry name" value="DsrEFH-like"/>
    <property type="match status" value="1"/>
</dbReference>
<organism evidence="1 2">
    <name type="scientific">Neomesorhizobium albiziae</name>
    <dbReference type="NCBI Taxonomy" id="335020"/>
    <lineage>
        <taxon>Bacteria</taxon>
        <taxon>Pseudomonadati</taxon>
        <taxon>Pseudomonadota</taxon>
        <taxon>Alphaproteobacteria</taxon>
        <taxon>Hyphomicrobiales</taxon>
        <taxon>Phyllobacteriaceae</taxon>
        <taxon>Neomesorhizobium</taxon>
    </lineage>
</organism>
<gene>
    <name evidence="1" type="ORF">SAMN04488498_102300</name>
</gene>
<dbReference type="OrthoDB" id="9812053at2"/>
<dbReference type="AlphaFoldDB" id="A0A1I3WLI5"/>
<sequence length="122" mass="12759">MQAATDKLVVLVTRGIDSELSSVAFTIANGGLTAGLKVSMFLTSTAIDLVRKGGQRLTQVAPLEPLAALIEDFQKRGGVIWACPPCVKSRGYEQADLLDGVIIVGASAMHAEIKEGAATLSF</sequence>
<evidence type="ECO:0000313" key="1">
    <source>
        <dbReference type="EMBL" id="SFK08039.1"/>
    </source>
</evidence>
<proteinExistence type="predicted"/>
<dbReference type="Proteomes" id="UP000323300">
    <property type="component" value="Unassembled WGS sequence"/>
</dbReference>
<dbReference type="InterPro" id="IPR027396">
    <property type="entry name" value="DsrEFH-like"/>
</dbReference>
<evidence type="ECO:0000313" key="2">
    <source>
        <dbReference type="Proteomes" id="UP000323300"/>
    </source>
</evidence>
<name>A0A1I3WLI5_9HYPH</name>
<accession>A0A1I3WLI5</accession>
<dbReference type="Gene3D" id="3.40.1260.10">
    <property type="entry name" value="DsrEFH-like"/>
    <property type="match status" value="1"/>
</dbReference>
<protein>
    <submittedName>
        <fullName evidence="1">Predicted peroxiredoxin</fullName>
    </submittedName>
</protein>
<dbReference type="RefSeq" id="WP_149758956.1">
    <property type="nucleotide sequence ID" value="NZ_BSPE01000028.1"/>
</dbReference>
<dbReference type="InterPro" id="IPR003787">
    <property type="entry name" value="Sulphur_relay_DsrE/F-like"/>
</dbReference>
<dbReference type="Pfam" id="PF02635">
    <property type="entry name" value="DsrE"/>
    <property type="match status" value="1"/>
</dbReference>
<keyword evidence="2" id="KW-1185">Reference proteome</keyword>